<feature type="domain" description="Protein kinase" evidence="2">
    <location>
        <begin position="1067"/>
        <end position="1406"/>
    </location>
</feature>
<keyword evidence="4" id="KW-1185">Reference proteome</keyword>
<dbReference type="InterPro" id="IPR051681">
    <property type="entry name" value="Ser/Thr_Kinases-Pseudokinases"/>
</dbReference>
<reference evidence="3 4" key="1">
    <citation type="journal article" date="2022" name="bioRxiv">
        <title>Genomics of Preaxostyla Flagellates Illuminates Evolutionary Transitions and the Path Towards Mitochondrial Loss.</title>
        <authorList>
            <person name="Novak L.V.F."/>
            <person name="Treitli S.C."/>
            <person name="Pyrih J."/>
            <person name="Halakuc P."/>
            <person name="Pipaliya S.V."/>
            <person name="Vacek V."/>
            <person name="Brzon O."/>
            <person name="Soukal P."/>
            <person name="Eme L."/>
            <person name="Dacks J.B."/>
            <person name="Karnkowska A."/>
            <person name="Elias M."/>
            <person name="Hampl V."/>
        </authorList>
    </citation>
    <scope>NUCLEOTIDE SEQUENCE [LARGE SCALE GENOMIC DNA]</scope>
    <source>
        <strain evidence="3">NAU3</strain>
        <tissue evidence="3">Gut</tissue>
    </source>
</reference>
<dbReference type="Gene3D" id="1.10.510.10">
    <property type="entry name" value="Transferase(Phosphotransferase) domain 1"/>
    <property type="match status" value="1"/>
</dbReference>
<dbReference type="Proteomes" id="UP001281761">
    <property type="component" value="Unassembled WGS sequence"/>
</dbReference>
<evidence type="ECO:0000256" key="1">
    <source>
        <dbReference type="SAM" id="MobiDB-lite"/>
    </source>
</evidence>
<dbReference type="Pfam" id="PF07714">
    <property type="entry name" value="PK_Tyr_Ser-Thr"/>
    <property type="match status" value="1"/>
</dbReference>
<dbReference type="SUPFAM" id="SSF56112">
    <property type="entry name" value="Protein kinase-like (PK-like)"/>
    <property type="match status" value="1"/>
</dbReference>
<protein>
    <recommendedName>
        <fullName evidence="2">Protein kinase domain-containing protein</fullName>
    </recommendedName>
</protein>
<gene>
    <name evidence="3" type="ORF">BLNAU_24954</name>
</gene>
<evidence type="ECO:0000313" key="4">
    <source>
        <dbReference type="Proteomes" id="UP001281761"/>
    </source>
</evidence>
<dbReference type="InterPro" id="IPR001245">
    <property type="entry name" value="Ser-Thr/Tyr_kinase_cat_dom"/>
</dbReference>
<accession>A0ABQ9WKZ2</accession>
<dbReference type="InterPro" id="IPR000719">
    <property type="entry name" value="Prot_kinase_dom"/>
</dbReference>
<dbReference type="PROSITE" id="PS50011">
    <property type="entry name" value="PROTEIN_KINASE_DOM"/>
    <property type="match status" value="1"/>
</dbReference>
<feature type="region of interest" description="Disordered" evidence="1">
    <location>
        <begin position="1129"/>
        <end position="1170"/>
    </location>
</feature>
<sequence length="1432" mass="154671">MACSSERNTLSSLSQGTDQILLNATSFSTPTGPTLSDVTCSLDSSDFNFVDLTLSGSGMPSSTEYKLIVADSEDSTQLALDVSFTSSSEGSGSVEVYHKEHTLKYGLTYSVVSLTLHSLSISLPSQSITFDVPNPPRLTAVDEPILVHNDGQSTISIALTGTEIPIGSYEMNVSLVEDGSSEEITLNVSFSSKESGTATAVVFDAENGKVDLLFDSEYSIDSLWKNGSSIWIPSSLSFFVPSSPGIVESVDSASLNDEKTSFVLILCGSNFVSGPTHVVLFDGLSEVTSNTDLCVLSETHFTITFAAGWTQSQSTVAYGQSYSLKSVSSSSSSFLVRSSISVKIPKAPCVTGIICDIDACLTHFVVKFTGQDLPLSGTYTARLMSSSASFEVTFLEGVGTSDPIEVNATNGLSFLTSYTLSSVTSDTDHLLLNATSFLTPAGPTLSDVTCSLDSSDFNFVDLTLTGSGMPSSTEYELIVADSEDSTQLTLDVSFTTPSEGSGKVEVYHKENTLKYERSYSVVSLFLGSLSISIPDSVTFSTPSAPIRIEGATADLLDDGTTVMITLLGVKLGEGSWMITVPTTPPQTIPGQLGEDGVVTFALTADDSDASKLIFGLKYKIDTVTLNSTAVLVNDDVFFTVPRTALVSSGSFVFVNTLHTSCKLVLEGSHFPLLGEYNVTLEPAFWTVVSFSSESLGESSEIEIGGIGRIEILAAVHNFVDRSQPASAVFLVDSSGSSSPFCGDLARPCSSMDVGLSILSKVGIVQCEMKIIEKATQNKQHVVDSGSVLSMSASSTISAELEIGSSAWMGSNSGLFVVSSARLEFHEIAVSVRRQEESFVLVNYVDSSSSNVDSSDSPSSLCDWSTGLFLLSNCTTSIKLTEMTHLPQGAMNMKGGSVTIEAGIFHDNTPNDALFPSARRNIRCSENGKVEVGSLSSGDGSTDKHPHLWLSSSDCILSGEDVNINAPLFVPTLSSDSTSSWNKKKEQFEVTILGTMLIPCGLFLEVFELKDNSEGKSYPIDLAQQSFISFTETNMTFTIARSSLSELDGSAEWRGRLVYGSNEKTHNSFQMQRDSSGRFSQTVKENMKWWLPLVIVLQKENAKTQQAAEANELDMDIEVLKMEDTSIATTDRVHASSFESPTRRESIATGQKETKRPPESEEGEEDTKKEERVMACGLDGKEVAVVNKYDTLFNRLHHPRAGLDVNKNVVRKQIVCTLKSIVESGRFEFVLQQLSPHEIFFDGAGVVAVSLKQHPQPERGDEKEAWKRHLIQEQEVQVEHASNYQEMVEQNENNEEGGLKEGGMGKKSERVVIEGDRWKAPEVVMGKKGINSESAAVFSLGLILWELETHQVPFRELDALNAHLQLKTGQPLPMEGIESAELVEMITQCLDLDPANRPTLSELEKFLDAPSLHKPSQPLALNPVALVETFKSD</sequence>
<comment type="caution">
    <text evidence="3">The sequence shown here is derived from an EMBL/GenBank/DDBJ whole genome shotgun (WGS) entry which is preliminary data.</text>
</comment>
<dbReference type="InterPro" id="IPR011009">
    <property type="entry name" value="Kinase-like_dom_sf"/>
</dbReference>
<proteinExistence type="predicted"/>
<dbReference type="PANTHER" id="PTHR44329">
    <property type="entry name" value="SERINE/THREONINE-PROTEIN KINASE TNNI3K-RELATED"/>
    <property type="match status" value="1"/>
</dbReference>
<organism evidence="3 4">
    <name type="scientific">Blattamonas nauphoetae</name>
    <dbReference type="NCBI Taxonomy" id="2049346"/>
    <lineage>
        <taxon>Eukaryota</taxon>
        <taxon>Metamonada</taxon>
        <taxon>Preaxostyla</taxon>
        <taxon>Oxymonadida</taxon>
        <taxon>Blattamonas</taxon>
    </lineage>
</organism>
<evidence type="ECO:0000259" key="2">
    <source>
        <dbReference type="PROSITE" id="PS50011"/>
    </source>
</evidence>
<dbReference type="EMBL" id="JARBJD010000733">
    <property type="protein sequence ID" value="KAK2940140.1"/>
    <property type="molecule type" value="Genomic_DNA"/>
</dbReference>
<name>A0ABQ9WKZ2_9EUKA</name>
<evidence type="ECO:0000313" key="3">
    <source>
        <dbReference type="EMBL" id="KAK2940140.1"/>
    </source>
</evidence>
<feature type="compositionally biased region" description="Basic and acidic residues" evidence="1">
    <location>
        <begin position="1140"/>
        <end position="1158"/>
    </location>
</feature>